<evidence type="ECO:0000259" key="6">
    <source>
        <dbReference type="PROSITE" id="PS52012"/>
    </source>
</evidence>
<keyword evidence="2" id="KW-0964">Secreted</keyword>
<proteinExistence type="predicted"/>
<evidence type="ECO:0000256" key="1">
    <source>
        <dbReference type="ARBA" id="ARBA00004613"/>
    </source>
</evidence>
<dbReference type="Proteomes" id="UP001358614">
    <property type="component" value="Chromosome 1"/>
</dbReference>
<gene>
    <name evidence="7" type="ORF">V865_004695</name>
</gene>
<feature type="domain" description="CFEM" evidence="6">
    <location>
        <begin position="1"/>
        <end position="110"/>
    </location>
</feature>
<protein>
    <recommendedName>
        <fullName evidence="6">CFEM domain-containing protein</fullName>
    </recommendedName>
</protein>
<feature type="signal peptide" evidence="5">
    <location>
        <begin position="1"/>
        <end position="18"/>
    </location>
</feature>
<sequence>MKFAHALSVAAGLSVVLAQNSTTLTTCQQSCVDSTLASNGTCGSSYTACACDNTFVQNVKICLYQGSCSSDVATWFDTATTACEASGQEANYTSTHSGNYTYSESSGSSSTAAVSSAAASASASATSSGSSSGAARQYGAVGTAALTLVGAVVGTAMLL</sequence>
<keyword evidence="8" id="KW-1185">Reference proteome</keyword>
<organism evidence="7 8">
    <name type="scientific">Kwoniella europaea PYCC6329</name>
    <dbReference type="NCBI Taxonomy" id="1423913"/>
    <lineage>
        <taxon>Eukaryota</taxon>
        <taxon>Fungi</taxon>
        <taxon>Dikarya</taxon>
        <taxon>Basidiomycota</taxon>
        <taxon>Agaricomycotina</taxon>
        <taxon>Tremellomycetes</taxon>
        <taxon>Tremellales</taxon>
        <taxon>Cryptococcaceae</taxon>
        <taxon>Kwoniella</taxon>
    </lineage>
</organism>
<evidence type="ECO:0000256" key="3">
    <source>
        <dbReference type="ARBA" id="ARBA00022729"/>
    </source>
</evidence>
<evidence type="ECO:0000256" key="2">
    <source>
        <dbReference type="ARBA" id="ARBA00022525"/>
    </source>
</evidence>
<reference evidence="7 8" key="1">
    <citation type="submission" date="2024-01" db="EMBL/GenBank/DDBJ databases">
        <title>Comparative genomics of Cryptococcus and Kwoniella reveals pathogenesis evolution and contrasting modes of karyotype evolution via chromosome fusion or intercentromeric recombination.</title>
        <authorList>
            <person name="Coelho M.A."/>
            <person name="David-Palma M."/>
            <person name="Shea T."/>
            <person name="Bowers K."/>
            <person name="McGinley-Smith S."/>
            <person name="Mohammad A.W."/>
            <person name="Gnirke A."/>
            <person name="Yurkov A.M."/>
            <person name="Nowrousian M."/>
            <person name="Sun S."/>
            <person name="Cuomo C.A."/>
            <person name="Heitman J."/>
        </authorList>
    </citation>
    <scope>NUCLEOTIDE SEQUENCE [LARGE SCALE GENOMIC DNA]</scope>
    <source>
        <strain evidence="7 8">PYCC6329</strain>
    </source>
</reference>
<comment type="subcellular location">
    <subcellularLocation>
        <location evidence="1">Secreted</location>
    </subcellularLocation>
</comment>
<keyword evidence="3 5" id="KW-0732">Signal</keyword>
<name>A0AAX4KJI0_9TREE</name>
<dbReference type="KEGG" id="ker:91103496"/>
<keyword evidence="4" id="KW-1015">Disulfide bond</keyword>
<evidence type="ECO:0000313" key="8">
    <source>
        <dbReference type="Proteomes" id="UP001358614"/>
    </source>
</evidence>
<accession>A0AAX4KJI0</accession>
<evidence type="ECO:0000256" key="4">
    <source>
        <dbReference type="ARBA" id="ARBA00023157"/>
    </source>
</evidence>
<dbReference type="AlphaFoldDB" id="A0AAX4KJI0"/>
<dbReference type="InterPro" id="IPR008427">
    <property type="entry name" value="Extracellular_membr_CFEM_dom"/>
</dbReference>
<dbReference type="GO" id="GO:0005576">
    <property type="term" value="C:extracellular region"/>
    <property type="evidence" value="ECO:0007669"/>
    <property type="project" value="UniProtKB-SubCell"/>
</dbReference>
<dbReference type="PROSITE" id="PS52012">
    <property type="entry name" value="CFEM"/>
    <property type="match status" value="1"/>
</dbReference>
<evidence type="ECO:0000313" key="7">
    <source>
        <dbReference type="EMBL" id="WWD06602.1"/>
    </source>
</evidence>
<evidence type="ECO:0000256" key="5">
    <source>
        <dbReference type="SAM" id="SignalP"/>
    </source>
</evidence>
<dbReference type="GeneID" id="91103496"/>
<dbReference type="RefSeq" id="XP_066084569.1">
    <property type="nucleotide sequence ID" value="XM_066228472.1"/>
</dbReference>
<feature type="chain" id="PRO_5043769241" description="CFEM domain-containing protein" evidence="5">
    <location>
        <begin position="19"/>
        <end position="159"/>
    </location>
</feature>
<dbReference type="EMBL" id="CP144089">
    <property type="protein sequence ID" value="WWD06602.1"/>
    <property type="molecule type" value="Genomic_DNA"/>
</dbReference>